<protein>
    <submittedName>
        <fullName evidence="2">RES family NAD+ phosphorylase</fullName>
    </submittedName>
</protein>
<dbReference type="SMART" id="SM00953">
    <property type="entry name" value="RES"/>
    <property type="match status" value="1"/>
</dbReference>
<evidence type="ECO:0000259" key="1">
    <source>
        <dbReference type="SMART" id="SM00953"/>
    </source>
</evidence>
<comment type="caution">
    <text evidence="2">The sequence shown here is derived from an EMBL/GenBank/DDBJ whole genome shotgun (WGS) entry which is preliminary data.</text>
</comment>
<name>A0ABW4N5Z4_9CAUL</name>
<organism evidence="2 3">
    <name type="scientific">Phenylobacterium terrae</name>
    <dbReference type="NCBI Taxonomy" id="2665495"/>
    <lineage>
        <taxon>Bacteria</taxon>
        <taxon>Pseudomonadati</taxon>
        <taxon>Pseudomonadota</taxon>
        <taxon>Alphaproteobacteria</taxon>
        <taxon>Caulobacterales</taxon>
        <taxon>Caulobacteraceae</taxon>
        <taxon>Phenylobacterium</taxon>
    </lineage>
</organism>
<dbReference type="Proteomes" id="UP001597237">
    <property type="component" value="Unassembled WGS sequence"/>
</dbReference>
<evidence type="ECO:0000313" key="3">
    <source>
        <dbReference type="Proteomes" id="UP001597237"/>
    </source>
</evidence>
<reference evidence="3" key="1">
    <citation type="journal article" date="2019" name="Int. J. Syst. Evol. Microbiol.">
        <title>The Global Catalogue of Microorganisms (GCM) 10K type strain sequencing project: providing services to taxonomists for standard genome sequencing and annotation.</title>
        <authorList>
            <consortium name="The Broad Institute Genomics Platform"/>
            <consortium name="The Broad Institute Genome Sequencing Center for Infectious Disease"/>
            <person name="Wu L."/>
            <person name="Ma J."/>
        </authorList>
    </citation>
    <scope>NUCLEOTIDE SEQUENCE [LARGE SCALE GENOMIC DNA]</scope>
    <source>
        <strain evidence="3">DFY28</strain>
    </source>
</reference>
<feature type="domain" description="RES" evidence="1">
    <location>
        <begin position="73"/>
        <end position="205"/>
    </location>
</feature>
<dbReference type="EMBL" id="JBHUEY010000006">
    <property type="protein sequence ID" value="MFD1785532.1"/>
    <property type="molecule type" value="Genomic_DNA"/>
</dbReference>
<keyword evidence="3" id="KW-1185">Reference proteome</keyword>
<accession>A0ABW4N5Z4</accession>
<dbReference type="Pfam" id="PF08808">
    <property type="entry name" value="RES"/>
    <property type="match status" value="1"/>
</dbReference>
<dbReference type="RefSeq" id="WP_377281592.1">
    <property type="nucleotide sequence ID" value="NZ_JBHRSI010000004.1"/>
</dbReference>
<dbReference type="InterPro" id="IPR014914">
    <property type="entry name" value="RES_dom"/>
</dbReference>
<sequence>MSFSRARVRGRSHRLILSRYPTVGVFDDIAGDEAELRLAFALEDLTLRTPNRLAALPEGGLVTGPTASIVMAAFLHVADEGGRFHDAALGAWYAARDVATAIEETVHHNHRRLAASAGGFPARLQLRELVAGLDAQLLDLRGAQASHQELYRPDDYAASQAFARERRWPFAQPGEDGFVYDSVRRSGGECVVLFRPAAVPLPVLQGDHFEYVWDARGELTVLKLTSVDRA</sequence>
<evidence type="ECO:0000313" key="2">
    <source>
        <dbReference type="EMBL" id="MFD1785532.1"/>
    </source>
</evidence>
<gene>
    <name evidence="2" type="ORF">ACFSC0_19190</name>
</gene>
<proteinExistence type="predicted"/>